<evidence type="ECO:0000256" key="2">
    <source>
        <dbReference type="SAM" id="Phobius"/>
    </source>
</evidence>
<feature type="compositionally biased region" description="Polar residues" evidence="1">
    <location>
        <begin position="208"/>
        <end position="218"/>
    </location>
</feature>
<dbReference type="Proteomes" id="UP001198893">
    <property type="component" value="Unassembled WGS sequence"/>
</dbReference>
<evidence type="ECO:0000313" key="4">
    <source>
        <dbReference type="Proteomes" id="UP001198893"/>
    </source>
</evidence>
<organism evidence="3 4">
    <name type="scientific">Roseburia amylophila</name>
    <dbReference type="NCBI Taxonomy" id="2981794"/>
    <lineage>
        <taxon>Bacteria</taxon>
        <taxon>Bacillati</taxon>
        <taxon>Bacillota</taxon>
        <taxon>Clostridia</taxon>
        <taxon>Lachnospirales</taxon>
        <taxon>Lachnospiraceae</taxon>
        <taxon>Roseburia</taxon>
    </lineage>
</organism>
<comment type="caution">
    <text evidence="3">The sequence shown here is derived from an EMBL/GenBank/DDBJ whole genome shotgun (WGS) entry which is preliminary data.</text>
</comment>
<protein>
    <recommendedName>
        <fullName evidence="5">DUF5038 domain-containing protein</fullName>
    </recommendedName>
</protein>
<dbReference type="AlphaFoldDB" id="A0AAW4WPF6"/>
<keyword evidence="2" id="KW-0812">Transmembrane</keyword>
<evidence type="ECO:0000313" key="3">
    <source>
        <dbReference type="EMBL" id="MCC2242544.1"/>
    </source>
</evidence>
<gene>
    <name evidence="3" type="ORF">LKD47_09575</name>
</gene>
<proteinExistence type="predicted"/>
<dbReference type="EMBL" id="JAJEQW010000010">
    <property type="protein sequence ID" value="MCC2242544.1"/>
    <property type="molecule type" value="Genomic_DNA"/>
</dbReference>
<dbReference type="RefSeq" id="WP_227710297.1">
    <property type="nucleotide sequence ID" value="NZ_JAJEQW010000010.1"/>
</dbReference>
<evidence type="ECO:0000256" key="1">
    <source>
        <dbReference type="SAM" id="MobiDB-lite"/>
    </source>
</evidence>
<sequence length="229" mass="25582">MMRKYYEEKEKGGAMKYIVPFLCVIVLIAVFAGIFYIRGKQDKKKAEDTKTVVETESETENLTGKLQDALTTEQEALVSIDNLNEYVSVLDSEKQHQLLESLTNFVKEEGIAAESGTIFYTMVPENDQESVSYFVSLGGEPEVICQLSYHTREKIVTASRSTYTREEIESEVWQNNGPDERDVPSDVDAAFEQEQDVPESGTGEDGTAEQNIPDQTVTPEDGVQEGVTP</sequence>
<name>A0AAW4WPF6_9FIRM</name>
<keyword evidence="2" id="KW-1133">Transmembrane helix</keyword>
<reference evidence="3" key="1">
    <citation type="submission" date="2021-10" db="EMBL/GenBank/DDBJ databases">
        <title>Anaerobic single-cell dispensing facilitates the cultivation of human gut bacteria.</title>
        <authorList>
            <person name="Afrizal A."/>
        </authorList>
    </citation>
    <scope>NUCLEOTIDE SEQUENCE</scope>
    <source>
        <strain evidence="3">CLA-AA-H204</strain>
    </source>
</reference>
<accession>A0AAW4WPF6</accession>
<evidence type="ECO:0008006" key="5">
    <source>
        <dbReference type="Google" id="ProtNLM"/>
    </source>
</evidence>
<feature type="region of interest" description="Disordered" evidence="1">
    <location>
        <begin position="163"/>
        <end position="229"/>
    </location>
</feature>
<keyword evidence="2" id="KW-0472">Membrane</keyword>
<feature type="transmembrane region" description="Helical" evidence="2">
    <location>
        <begin position="17"/>
        <end position="37"/>
    </location>
</feature>